<keyword evidence="4 5" id="KW-0472">Membrane</keyword>
<comment type="subcellular location">
    <subcellularLocation>
        <location evidence="1">Membrane</location>
        <topology evidence="1">Multi-pass membrane protein</topology>
    </subcellularLocation>
</comment>
<name>A0A0F2TIW5_STRR3</name>
<dbReference type="OrthoDB" id="7825963at2"/>
<dbReference type="Proteomes" id="UP000033699">
    <property type="component" value="Unassembled WGS sequence"/>
</dbReference>
<evidence type="ECO:0000313" key="6">
    <source>
        <dbReference type="EMBL" id="KJS62225.1"/>
    </source>
</evidence>
<protein>
    <submittedName>
        <fullName evidence="6">Uncharacterized protein</fullName>
    </submittedName>
</protein>
<dbReference type="PATRIC" id="fig|359131.3.peg.1656"/>
<dbReference type="Pfam" id="PF25129">
    <property type="entry name" value="Pyr4-TMTC"/>
    <property type="match status" value="1"/>
</dbReference>
<feature type="transmembrane region" description="Helical" evidence="5">
    <location>
        <begin position="95"/>
        <end position="114"/>
    </location>
</feature>
<keyword evidence="7" id="KW-1185">Reference proteome</keyword>
<evidence type="ECO:0000256" key="4">
    <source>
        <dbReference type="ARBA" id="ARBA00023136"/>
    </source>
</evidence>
<dbReference type="GO" id="GO:0016020">
    <property type="term" value="C:membrane"/>
    <property type="evidence" value="ECO:0007669"/>
    <property type="project" value="UniProtKB-SubCell"/>
</dbReference>
<evidence type="ECO:0000313" key="7">
    <source>
        <dbReference type="Proteomes" id="UP000033699"/>
    </source>
</evidence>
<keyword evidence="3 5" id="KW-1133">Transmembrane helix</keyword>
<reference evidence="6 7" key="1">
    <citation type="submission" date="2015-02" db="EMBL/GenBank/DDBJ databases">
        <authorList>
            <person name="Ju K.-S."/>
            <person name="Doroghazi J.R."/>
            <person name="Metcalf W."/>
        </authorList>
    </citation>
    <scope>NUCLEOTIDE SEQUENCE [LARGE SCALE GENOMIC DNA]</scope>
    <source>
        <strain evidence="6 7">ATCC 31215</strain>
    </source>
</reference>
<sequence>MQPAFVISGLIGFVFGLLWIALSVVQGHRDRRSPLPPLVLCGIFAWDGFMLFGVTTAWSLTYAFEPFLVAFEIYLFWLFWRYGPADYPGVPRRRLMLSVLIALVVTATAFQLAGRALGDQYGVTTGMILQTATPVLCLAQLRRRGSAIGQSVPGAACLLIALTALSVGAVAAPPGGGHRQLNLCLGVAQVVLQAAYLRSLTGIARAERDADRAAGGLPVGTRPTPHGEPDI</sequence>
<dbReference type="GO" id="GO:0016829">
    <property type="term" value="F:lyase activity"/>
    <property type="evidence" value="ECO:0007669"/>
    <property type="project" value="InterPro"/>
</dbReference>
<evidence type="ECO:0000256" key="5">
    <source>
        <dbReference type="SAM" id="Phobius"/>
    </source>
</evidence>
<feature type="transmembrane region" description="Helical" evidence="5">
    <location>
        <begin position="66"/>
        <end position="83"/>
    </location>
</feature>
<feature type="transmembrane region" description="Helical" evidence="5">
    <location>
        <begin position="37"/>
        <end position="60"/>
    </location>
</feature>
<evidence type="ECO:0000256" key="2">
    <source>
        <dbReference type="ARBA" id="ARBA00022692"/>
    </source>
</evidence>
<feature type="transmembrane region" description="Helical" evidence="5">
    <location>
        <begin position="120"/>
        <end position="139"/>
    </location>
</feature>
<keyword evidence="2 5" id="KW-0812">Transmembrane</keyword>
<proteinExistence type="predicted"/>
<dbReference type="RefSeq" id="WP_045694363.1">
    <property type="nucleotide sequence ID" value="NZ_JZKH01000015.1"/>
</dbReference>
<evidence type="ECO:0000256" key="1">
    <source>
        <dbReference type="ARBA" id="ARBA00004141"/>
    </source>
</evidence>
<gene>
    <name evidence="6" type="ORF">VM95_10225</name>
</gene>
<organism evidence="6 7">
    <name type="scientific">Streptomyces rubellomurinus (strain ATCC 31215)</name>
    <dbReference type="NCBI Taxonomy" id="359131"/>
    <lineage>
        <taxon>Bacteria</taxon>
        <taxon>Bacillati</taxon>
        <taxon>Actinomycetota</taxon>
        <taxon>Actinomycetes</taxon>
        <taxon>Kitasatosporales</taxon>
        <taxon>Streptomycetaceae</taxon>
        <taxon>Streptomyces</taxon>
    </lineage>
</organism>
<dbReference type="EMBL" id="JZKH01000015">
    <property type="protein sequence ID" value="KJS62225.1"/>
    <property type="molecule type" value="Genomic_DNA"/>
</dbReference>
<dbReference type="InterPro" id="IPR039020">
    <property type="entry name" value="PaxB-like"/>
</dbReference>
<feature type="transmembrane region" description="Helical" evidence="5">
    <location>
        <begin position="6"/>
        <end position="25"/>
    </location>
</feature>
<comment type="caution">
    <text evidence="6">The sequence shown here is derived from an EMBL/GenBank/DDBJ whole genome shotgun (WGS) entry which is preliminary data.</text>
</comment>
<dbReference type="AlphaFoldDB" id="A0A0F2TIW5"/>
<feature type="transmembrane region" description="Helical" evidence="5">
    <location>
        <begin position="151"/>
        <end position="172"/>
    </location>
</feature>
<evidence type="ECO:0000256" key="3">
    <source>
        <dbReference type="ARBA" id="ARBA00022989"/>
    </source>
</evidence>
<accession>A0A0F2TIW5</accession>